<accession>A0A2G9IBU6</accession>
<sequence>MYSNRKERDFRTPFWTFSSGTRYSFIKAGKTVKGEHVSATIAMATVVQTRF</sequence>
<dbReference type="EMBL" id="NKXS01000001">
    <property type="protein sequence ID" value="PIN27231.1"/>
    <property type="molecule type" value="Genomic_DNA"/>
</dbReference>
<keyword evidence="2" id="KW-1185">Reference proteome</keyword>
<evidence type="ECO:0000313" key="2">
    <source>
        <dbReference type="Proteomes" id="UP000231279"/>
    </source>
</evidence>
<name>A0A2G9IBU6_9LAMI</name>
<dbReference type="Proteomes" id="UP000231279">
    <property type="component" value="Unassembled WGS sequence"/>
</dbReference>
<protein>
    <submittedName>
        <fullName evidence="1">Uncharacterized protein</fullName>
    </submittedName>
</protein>
<reference evidence="2" key="1">
    <citation type="journal article" date="2018" name="Gigascience">
        <title>Genome assembly of the Pink Ipe (Handroanthus impetiginosus, Bignoniaceae), a highly valued, ecologically keystone Neotropical timber forest tree.</title>
        <authorList>
            <person name="Silva-Junior O.B."/>
            <person name="Grattapaglia D."/>
            <person name="Novaes E."/>
            <person name="Collevatti R.G."/>
        </authorList>
    </citation>
    <scope>NUCLEOTIDE SEQUENCE [LARGE SCALE GENOMIC DNA]</scope>
    <source>
        <strain evidence="2">cv. UFG-1</strain>
    </source>
</reference>
<evidence type="ECO:0000313" key="1">
    <source>
        <dbReference type="EMBL" id="PIN27231.1"/>
    </source>
</evidence>
<organism evidence="1 2">
    <name type="scientific">Handroanthus impetiginosus</name>
    <dbReference type="NCBI Taxonomy" id="429701"/>
    <lineage>
        <taxon>Eukaryota</taxon>
        <taxon>Viridiplantae</taxon>
        <taxon>Streptophyta</taxon>
        <taxon>Embryophyta</taxon>
        <taxon>Tracheophyta</taxon>
        <taxon>Spermatophyta</taxon>
        <taxon>Magnoliopsida</taxon>
        <taxon>eudicotyledons</taxon>
        <taxon>Gunneridae</taxon>
        <taxon>Pentapetalae</taxon>
        <taxon>asterids</taxon>
        <taxon>lamiids</taxon>
        <taxon>Lamiales</taxon>
        <taxon>Bignoniaceae</taxon>
        <taxon>Crescentiina</taxon>
        <taxon>Tabebuia alliance</taxon>
        <taxon>Handroanthus</taxon>
    </lineage>
</organism>
<proteinExistence type="predicted"/>
<dbReference type="AlphaFoldDB" id="A0A2G9IBU6"/>
<gene>
    <name evidence="1" type="ORF">CDL12_00024</name>
</gene>
<comment type="caution">
    <text evidence="1">The sequence shown here is derived from an EMBL/GenBank/DDBJ whole genome shotgun (WGS) entry which is preliminary data.</text>
</comment>